<dbReference type="AlphaFoldDB" id="A0A7Y9U6H1"/>
<comment type="caution">
    <text evidence="3">The sequence shown here is derived from an EMBL/GenBank/DDBJ whole genome shotgun (WGS) entry which is preliminary data.</text>
</comment>
<sequence length="767" mass="84930">MNPLLDLLRQPSTPRPASPDGTPAPDRFWAEGRLPAGHLSIEVEGLGPLPQPLPPPQAQALHDLSEPAQFGLRDQTLLDPTVRHTGEVSADRLSLDWQPGAFAALKQAVAQALGVEQLDAWLHNMLIYGPGQFFKPHQDTEKHPGMVATLVLVWPSPHIGGTLRVQLGQQETVLSSQHLQAQDLRWFAFYADCRHEVLPVQEGWRVALTFDLVLPAKAARPVVDAALQTAVEGALRQQFGLDSDALNMAPWVLLLDHEYTEHGLRWPLLKGDDRWRVATLREAAEALGLRLHLALAELHQTWSAEPAPRSRWSRHDDDTPEPGELIDESLSLDFRIDQQDHVGPRGSLVIRRGDTTSFTETGRAHLVEEQYEGYMGNYGETLDYWYRRAALVIQLPQAAERDRFVLDFDGALADLLRLARSSSDAPALATLASRVQAAASTLADRVSLRGRELLDACAEIAAVLPDPDAATALLASFDPCSFRPEDAAVLARLQRQRGALWLRGVVRRWRDPQSRRFASTTGWCAQWGAYLSTPAPWPTPLSAFTQAALDAGWGLMPLDDWFDACLAALTRNDQARAKARPATRMQLQPGLLQAVNELAQSLVLRADDGVEDLQVLIDHVLAHPGLYPSTQLAPFVQSVGALSRQWPQDQPLHDRVTEALRNALAEPLRDLSDHRLHGVEWVCHCKDCLGMIPWAESASAEPLVLAMAEQRRRHVQAQFEAAGAPLTVTTLRQGSPHKLVLRKPGDLQERDRAVREAWVRDLAALNP</sequence>
<protein>
    <recommendedName>
        <fullName evidence="2">Prolyl 4-hydroxylase alpha subunit Fe(2+) 2OG dioxygenase domain-containing protein</fullName>
    </recommendedName>
</protein>
<organism evidence="3 4">
    <name type="scientific">Sphaerotilus montanus</name>
    <dbReference type="NCBI Taxonomy" id="522889"/>
    <lineage>
        <taxon>Bacteria</taxon>
        <taxon>Pseudomonadati</taxon>
        <taxon>Pseudomonadota</taxon>
        <taxon>Betaproteobacteria</taxon>
        <taxon>Burkholderiales</taxon>
        <taxon>Sphaerotilaceae</taxon>
        <taxon>Sphaerotilus</taxon>
    </lineage>
</organism>
<name>A0A7Y9U6H1_9BURK</name>
<dbReference type="Proteomes" id="UP000518288">
    <property type="component" value="Unassembled WGS sequence"/>
</dbReference>
<gene>
    <name evidence="3" type="ORF">BDD16_001607</name>
</gene>
<dbReference type="PANTHER" id="PTHR33099">
    <property type="entry name" value="FE2OG DIOXYGENASE DOMAIN-CONTAINING PROTEIN"/>
    <property type="match status" value="1"/>
</dbReference>
<accession>A0A7Y9U6H1</accession>
<evidence type="ECO:0000259" key="2">
    <source>
        <dbReference type="Pfam" id="PF13640"/>
    </source>
</evidence>
<dbReference type="EMBL" id="JACCFH010000001">
    <property type="protein sequence ID" value="NYG32621.1"/>
    <property type="molecule type" value="Genomic_DNA"/>
</dbReference>
<dbReference type="InterPro" id="IPR044862">
    <property type="entry name" value="Pro_4_hyd_alph_FE2OG_OXY"/>
</dbReference>
<reference evidence="3 4" key="1">
    <citation type="submission" date="2020-07" db="EMBL/GenBank/DDBJ databases">
        <title>Genomic Encyclopedia of Archaeal and Bacterial Type Strains, Phase II (KMG-II): from individual species to whole genera.</title>
        <authorList>
            <person name="Goeker M."/>
        </authorList>
    </citation>
    <scope>NUCLEOTIDE SEQUENCE [LARGE SCALE GENOMIC DNA]</scope>
    <source>
        <strain evidence="3 4">DSM 21226</strain>
    </source>
</reference>
<proteinExistence type="predicted"/>
<feature type="domain" description="Prolyl 4-hydroxylase alpha subunit Fe(2+) 2OG dioxygenase" evidence="2">
    <location>
        <begin position="125"/>
        <end position="209"/>
    </location>
</feature>
<dbReference type="PANTHER" id="PTHR33099:SF11">
    <property type="entry name" value="FE2OG DIOXYGENASE DOMAIN-CONTAINING PROTEIN"/>
    <property type="match status" value="1"/>
</dbReference>
<evidence type="ECO:0000256" key="1">
    <source>
        <dbReference type="SAM" id="MobiDB-lite"/>
    </source>
</evidence>
<evidence type="ECO:0000313" key="3">
    <source>
        <dbReference type="EMBL" id="NYG32621.1"/>
    </source>
</evidence>
<evidence type="ECO:0000313" key="4">
    <source>
        <dbReference type="Proteomes" id="UP000518288"/>
    </source>
</evidence>
<dbReference type="RefSeq" id="WP_179633494.1">
    <property type="nucleotide sequence ID" value="NZ_JACCFH010000001.1"/>
</dbReference>
<feature type="region of interest" description="Disordered" evidence="1">
    <location>
        <begin position="1"/>
        <end position="26"/>
    </location>
</feature>
<dbReference type="Pfam" id="PF13640">
    <property type="entry name" value="2OG-FeII_Oxy_3"/>
    <property type="match status" value="1"/>
</dbReference>
<keyword evidence="4" id="KW-1185">Reference proteome</keyword>
<dbReference type="Gene3D" id="2.60.120.620">
    <property type="entry name" value="q2cbj1_9rhob like domain"/>
    <property type="match status" value="1"/>
</dbReference>